<evidence type="ECO:0000256" key="5">
    <source>
        <dbReference type="ARBA" id="ARBA00022691"/>
    </source>
</evidence>
<keyword evidence="3" id="KW-0489">Methyltransferase</keyword>
<accession>A0AAD3XI10</accession>
<dbReference type="EMBL" id="BSYO01000005">
    <property type="protein sequence ID" value="GMH05308.1"/>
    <property type="molecule type" value="Genomic_DNA"/>
</dbReference>
<keyword evidence="5" id="KW-0949">S-adenosyl-L-methionine</keyword>
<dbReference type="Proteomes" id="UP001279734">
    <property type="component" value="Unassembled WGS sequence"/>
</dbReference>
<feature type="domain" description="SAM-dependent methyltransferase TRM5/TYW2-type" evidence="8">
    <location>
        <begin position="439"/>
        <end position="698"/>
    </location>
</feature>
<dbReference type="SUPFAM" id="SSF117281">
    <property type="entry name" value="Kelch motif"/>
    <property type="match status" value="1"/>
</dbReference>
<evidence type="ECO:0000256" key="4">
    <source>
        <dbReference type="ARBA" id="ARBA00022679"/>
    </source>
</evidence>
<evidence type="ECO:0000256" key="2">
    <source>
        <dbReference type="ARBA" id="ARBA00012265"/>
    </source>
</evidence>
<keyword evidence="6" id="KW-0819">tRNA processing</keyword>
<dbReference type="Pfam" id="PF25133">
    <property type="entry name" value="TYW2_N_2"/>
    <property type="match status" value="1"/>
</dbReference>
<evidence type="ECO:0000313" key="9">
    <source>
        <dbReference type="EMBL" id="GMH05308.1"/>
    </source>
</evidence>
<evidence type="ECO:0000313" key="10">
    <source>
        <dbReference type="Proteomes" id="UP001279734"/>
    </source>
</evidence>
<dbReference type="GO" id="GO:0005737">
    <property type="term" value="C:cytoplasm"/>
    <property type="evidence" value="ECO:0007669"/>
    <property type="project" value="TreeGrafter"/>
</dbReference>
<comment type="pathway">
    <text evidence="1">tRNA modification; wybutosine-tRNA(Phe) biosynthesis.</text>
</comment>
<dbReference type="SUPFAM" id="SSF53335">
    <property type="entry name" value="S-adenosyl-L-methionine-dependent methyltransferases"/>
    <property type="match status" value="1"/>
</dbReference>
<proteinExistence type="predicted"/>
<evidence type="ECO:0000259" key="8">
    <source>
        <dbReference type="PROSITE" id="PS51684"/>
    </source>
</evidence>
<dbReference type="Gene3D" id="3.30.300.110">
    <property type="entry name" value="Met-10+ protein-like domains"/>
    <property type="match status" value="1"/>
</dbReference>
<name>A0AAD3XI10_NEPGR</name>
<dbReference type="InterPro" id="IPR056743">
    <property type="entry name" value="TRM5-TYW2-like_MTfase"/>
</dbReference>
<dbReference type="CDD" id="cd02440">
    <property type="entry name" value="AdoMet_MTases"/>
    <property type="match status" value="1"/>
</dbReference>
<dbReference type="FunFam" id="3.40.50.150:FF:000131">
    <property type="entry name" value="tRNA wybutosine-synthesizing protein 2/3/4"/>
    <property type="match status" value="1"/>
</dbReference>
<dbReference type="InterPro" id="IPR006652">
    <property type="entry name" value="Kelch_1"/>
</dbReference>
<comment type="caution">
    <text evidence="9">The sequence shown here is derived from an EMBL/GenBank/DDBJ whole genome shotgun (WGS) entry which is preliminary data.</text>
</comment>
<dbReference type="Gene3D" id="3.40.50.150">
    <property type="entry name" value="Vaccinia Virus protein VP39"/>
    <property type="match status" value="1"/>
</dbReference>
<dbReference type="GO" id="GO:0031591">
    <property type="term" value="P:wybutosine biosynthetic process"/>
    <property type="evidence" value="ECO:0007669"/>
    <property type="project" value="TreeGrafter"/>
</dbReference>
<dbReference type="InterPro" id="IPR030382">
    <property type="entry name" value="MeTrfase_TRM5/TYW2"/>
</dbReference>
<reference evidence="9" key="1">
    <citation type="submission" date="2023-05" db="EMBL/GenBank/DDBJ databases">
        <title>Nepenthes gracilis genome sequencing.</title>
        <authorList>
            <person name="Fukushima K."/>
        </authorList>
    </citation>
    <scope>NUCLEOTIDE SEQUENCE</scope>
    <source>
        <strain evidence="9">SING2019-196</strain>
    </source>
</reference>
<evidence type="ECO:0000256" key="3">
    <source>
        <dbReference type="ARBA" id="ARBA00022603"/>
    </source>
</evidence>
<gene>
    <name evidence="9" type="ORF">Nepgr_007148</name>
</gene>
<dbReference type="Gene3D" id="2.120.10.80">
    <property type="entry name" value="Kelch-type beta propeller"/>
    <property type="match status" value="1"/>
</dbReference>
<evidence type="ECO:0000256" key="7">
    <source>
        <dbReference type="ARBA" id="ARBA00049400"/>
    </source>
</evidence>
<dbReference type="PROSITE" id="PS51684">
    <property type="entry name" value="SAM_MT_TRM5_TYW2"/>
    <property type="match status" value="1"/>
</dbReference>
<dbReference type="SMART" id="SM00612">
    <property type="entry name" value="Kelch"/>
    <property type="match status" value="3"/>
</dbReference>
<sequence length="701" mass="78615">MGHTCQMVGYLMFVIGGRADPANVLGDVWVLDTAKNEWRFVECAGSVFAPRHRHAAAVLGSKIYIFGGLNDYIIYSSLLVLDVEKLQWKEVHGNGEWPCARHSHSLVAHGSKLYMFGGYDGEKALGDLYSFDPQECRWEKVQTAGKAPYPRFSHSMFVYKDYLGIIGGCPIRQHGQELAFLDLQSCLWRHMMLNSAGSNLFVRSTANVAGEDLIVIGGGASCYAFGSKFSELVKINLLPLMSQANTPSSSHPEKQTSYQNQEILEKKHVDVRTPQIRGVQSSDKFLQLGLENKRANADCLYWVLQLERKNAKLGKDILKKFGWLDLERKVYFQGDGSHICFPVTEKFFAIFQDKLSKSEGEFLEITDLNQAESHALSEVSHSTALNILAACGVTKLAHEVVKTRKASGSYLEAMREAVAFLLENKGLPALLLDQLPTRWERLGDVIILPVNSFRDPVWNTMGNELWHAVARSFGTLRLARQGRITPSGTRDSGLELLVGDDGWVEHRENGIIYSFDATKCMFSWGNLSEKLRMAQLDCTDEVIVDLFAGIGYFVLPFLVRSNAKMVYACEWNVYAVEALRRNLQANSVSDRCIVLEGDNRLTTPSGIANRVCLGLLPSSKGSWVMAVRALRSEGGTLHVHGNVKDSEEDLWTEHVVKSISKIAKLEGRDWKVFSEHVERVKWYAPHVRHVVVDVICRQSHR</sequence>
<comment type="catalytic activity">
    <reaction evidence="7">
        <text>4-demethylwyosine(37) in tRNA(Phe) + S-adenosyl-L-methionine = 4-demethyl-7-[(3S)-3-amino-3-carboxypropyl]wyosine(37) in tRNA(Phe) + S-methyl-5'-thioadenosine + H(+)</text>
        <dbReference type="Rhea" id="RHEA:36355"/>
        <dbReference type="Rhea" id="RHEA-COMP:10164"/>
        <dbReference type="Rhea" id="RHEA-COMP:10378"/>
        <dbReference type="ChEBI" id="CHEBI:15378"/>
        <dbReference type="ChEBI" id="CHEBI:17509"/>
        <dbReference type="ChEBI" id="CHEBI:59789"/>
        <dbReference type="ChEBI" id="CHEBI:64315"/>
        <dbReference type="ChEBI" id="CHEBI:73550"/>
        <dbReference type="EC" id="2.5.1.114"/>
    </reaction>
</comment>
<dbReference type="EC" id="2.5.1.114" evidence="2"/>
<dbReference type="Pfam" id="PF24681">
    <property type="entry name" value="Kelch_KLHDC2_KLHL20_DRC7"/>
    <property type="match status" value="1"/>
</dbReference>
<dbReference type="InterPro" id="IPR029063">
    <property type="entry name" value="SAM-dependent_MTases_sf"/>
</dbReference>
<dbReference type="InterPro" id="IPR015915">
    <property type="entry name" value="Kelch-typ_b-propeller"/>
</dbReference>
<dbReference type="InterPro" id="IPR056744">
    <property type="entry name" value="TRM5/TYW2-like_N"/>
</dbReference>
<evidence type="ECO:0000256" key="1">
    <source>
        <dbReference type="ARBA" id="ARBA00004797"/>
    </source>
</evidence>
<evidence type="ECO:0000256" key="6">
    <source>
        <dbReference type="ARBA" id="ARBA00022694"/>
    </source>
</evidence>
<keyword evidence="4" id="KW-0808">Transferase</keyword>
<dbReference type="Pfam" id="PF02475">
    <property type="entry name" value="TRM5-TYW2_MTfase"/>
    <property type="match status" value="1"/>
</dbReference>
<organism evidence="9 10">
    <name type="scientific">Nepenthes gracilis</name>
    <name type="common">Slender pitcher plant</name>
    <dbReference type="NCBI Taxonomy" id="150966"/>
    <lineage>
        <taxon>Eukaryota</taxon>
        <taxon>Viridiplantae</taxon>
        <taxon>Streptophyta</taxon>
        <taxon>Embryophyta</taxon>
        <taxon>Tracheophyta</taxon>
        <taxon>Spermatophyta</taxon>
        <taxon>Magnoliopsida</taxon>
        <taxon>eudicotyledons</taxon>
        <taxon>Gunneridae</taxon>
        <taxon>Pentapetalae</taxon>
        <taxon>Caryophyllales</taxon>
        <taxon>Nepenthaceae</taxon>
        <taxon>Nepenthes</taxon>
    </lineage>
</organism>
<dbReference type="GO" id="GO:0008175">
    <property type="term" value="F:tRNA methyltransferase activity"/>
    <property type="evidence" value="ECO:0007669"/>
    <property type="project" value="TreeGrafter"/>
</dbReference>
<dbReference type="GO" id="GO:0030488">
    <property type="term" value="P:tRNA methylation"/>
    <property type="evidence" value="ECO:0007669"/>
    <property type="project" value="TreeGrafter"/>
</dbReference>
<dbReference type="FunFam" id="2.120.10.80:FF:000128">
    <property type="entry name" value="tRNA wybutosine-synthesizing protein 2/3/4"/>
    <property type="match status" value="1"/>
</dbReference>
<dbReference type="GO" id="GO:0102522">
    <property type="term" value="F:tRNA 4-demethylwyosine alpha-amino-alpha-carboxypropyltransferase activity"/>
    <property type="evidence" value="ECO:0007669"/>
    <property type="project" value="UniProtKB-EC"/>
</dbReference>
<dbReference type="AlphaFoldDB" id="A0AAD3XI10"/>
<dbReference type="PANTHER" id="PTHR23245">
    <property type="entry name" value="TRNA METHYLTRANSFERASE"/>
    <property type="match status" value="1"/>
</dbReference>
<protein>
    <recommendedName>
        <fullName evidence="2">tRNA(Phe) (4-demethylwyosine(37)-C(7)) aminocarboxypropyltransferase</fullName>
        <ecNumber evidence="2">2.5.1.114</ecNumber>
    </recommendedName>
</protein>
<dbReference type="PANTHER" id="PTHR23245:SF25">
    <property type="entry name" value="TRNA WYBUTOSINE-SYNTHESIZING PROTEIN 2 HOMOLOG"/>
    <property type="match status" value="1"/>
</dbReference>
<keyword evidence="10" id="KW-1185">Reference proteome</keyword>